<accession>A0A2R6Y2Q3</accession>
<dbReference type="AlphaFoldDB" id="A0A2R6Y2Q3"/>
<evidence type="ECO:0000313" key="5">
    <source>
        <dbReference type="EMBL" id="PTQ56933.1"/>
    </source>
</evidence>
<sequence>MIVLEARQIKHSIGDRELFTAERLYIAKRDRIGLIGRNGAGKTTLLNILAGKIQPEAGTVQIGATTALIPQLKPNLDNVSGGELTFQYIERAFGQEPGLLLADEPTMHLDLEHTTRLEELIRRFPGAIVVISHDRAFLDNVCTKIWAIEERKVTVYPGNYSFYAASRELAKRQQMERYEEYLEKKRHLEQAIRTRKQKAEQMVKAPKEQTSTEFRGGKPYFAKKQKGVHSTIKAMETRLAKLEKVEKPRELPAVKIDIPNAEVLRSKTCIRAERVSAAVPGRILWRDASFRIRSGEKVALLGPNGSGKTTLIRKILNGEPGFEIGSVVRFGYIDQNLEILDVDRSILDNVRESSPHDEVLIRTVLARLLFRREEVYKPVHVLSGGERVKVAFAKVFLSEMNVLLMDEPTNFLDIDSIEALESLLETYEGTVLFASHDRKFVERIATKIMEIRDARIHVFDGSYTEYLEHQRSENAAPNADEEELLRVETRLAEVIGKLAEANDSEKIELDAEFWRLAEQRNRLRNRV</sequence>
<dbReference type="Pfam" id="PF12848">
    <property type="entry name" value="ABC_tran_Xtn"/>
    <property type="match status" value="1"/>
</dbReference>
<dbReference type="GO" id="GO:0016887">
    <property type="term" value="F:ATP hydrolysis activity"/>
    <property type="evidence" value="ECO:0007669"/>
    <property type="project" value="InterPro"/>
</dbReference>
<feature type="domain" description="ABC transporter" evidence="4">
    <location>
        <begin position="4"/>
        <end position="175"/>
    </location>
</feature>
<dbReference type="SUPFAM" id="SSF52540">
    <property type="entry name" value="P-loop containing nucleoside triphosphate hydrolases"/>
    <property type="match status" value="2"/>
</dbReference>
<feature type="coiled-coil region" evidence="3">
    <location>
        <begin position="171"/>
        <end position="198"/>
    </location>
</feature>
<keyword evidence="2" id="KW-0067">ATP-binding</keyword>
<dbReference type="InterPro" id="IPR027417">
    <property type="entry name" value="P-loop_NTPase"/>
</dbReference>
<dbReference type="Pfam" id="PF00005">
    <property type="entry name" value="ABC_tran"/>
    <property type="match status" value="2"/>
</dbReference>
<dbReference type="PROSITE" id="PS50893">
    <property type="entry name" value="ABC_TRANSPORTER_2"/>
    <property type="match status" value="2"/>
</dbReference>
<evidence type="ECO:0000256" key="2">
    <source>
        <dbReference type="ARBA" id="ARBA00022840"/>
    </source>
</evidence>
<evidence type="ECO:0000256" key="1">
    <source>
        <dbReference type="ARBA" id="ARBA00022741"/>
    </source>
</evidence>
<proteinExistence type="predicted"/>
<protein>
    <submittedName>
        <fullName evidence="5">ATPase</fullName>
    </submittedName>
</protein>
<dbReference type="EMBL" id="PEBX01000016">
    <property type="protein sequence ID" value="PTQ56933.1"/>
    <property type="molecule type" value="Genomic_DNA"/>
</dbReference>
<feature type="domain" description="ABC transporter" evidence="4">
    <location>
        <begin position="270"/>
        <end position="479"/>
    </location>
</feature>
<dbReference type="CDD" id="cd03221">
    <property type="entry name" value="ABCF_EF-3"/>
    <property type="match status" value="2"/>
</dbReference>
<keyword evidence="3" id="KW-0175">Coiled coil</keyword>
<dbReference type="GO" id="GO:0005524">
    <property type="term" value="F:ATP binding"/>
    <property type="evidence" value="ECO:0007669"/>
    <property type="project" value="UniProtKB-KW"/>
</dbReference>
<comment type="caution">
    <text evidence="5">The sequence shown here is derived from an EMBL/GenBank/DDBJ whole genome shotgun (WGS) entry which is preliminary data.</text>
</comment>
<dbReference type="PANTHER" id="PTHR42855:SF2">
    <property type="entry name" value="DRUG RESISTANCE ABC TRANSPORTER,ATP-BINDING PROTEIN"/>
    <property type="match status" value="1"/>
</dbReference>
<gene>
    <name evidence="5" type="ORF">BSOLF_2494</name>
</gene>
<evidence type="ECO:0000256" key="3">
    <source>
        <dbReference type="SAM" id="Coils"/>
    </source>
</evidence>
<dbReference type="PROSITE" id="PS00211">
    <property type="entry name" value="ABC_TRANSPORTER_1"/>
    <property type="match status" value="1"/>
</dbReference>
<keyword evidence="1" id="KW-0547">Nucleotide-binding</keyword>
<dbReference type="PANTHER" id="PTHR42855">
    <property type="entry name" value="ABC TRANSPORTER ATP-BINDING SUBUNIT"/>
    <property type="match status" value="1"/>
</dbReference>
<dbReference type="Proteomes" id="UP000244338">
    <property type="component" value="Unassembled WGS sequence"/>
</dbReference>
<dbReference type="InterPro" id="IPR051309">
    <property type="entry name" value="ABCF_ATPase"/>
</dbReference>
<dbReference type="InterPro" id="IPR017871">
    <property type="entry name" value="ABC_transporter-like_CS"/>
</dbReference>
<evidence type="ECO:0000259" key="4">
    <source>
        <dbReference type="PROSITE" id="PS50893"/>
    </source>
</evidence>
<dbReference type="InterPro" id="IPR032781">
    <property type="entry name" value="ABC_tran_Xtn"/>
</dbReference>
<dbReference type="SMART" id="SM00382">
    <property type="entry name" value="AAA"/>
    <property type="match status" value="2"/>
</dbReference>
<organism evidence="5 6">
    <name type="scientific">Candidatus Carbonibacillus altaicus</name>
    <dbReference type="NCBI Taxonomy" id="2163959"/>
    <lineage>
        <taxon>Bacteria</taxon>
        <taxon>Bacillati</taxon>
        <taxon>Bacillota</taxon>
        <taxon>Bacilli</taxon>
        <taxon>Bacillales</taxon>
        <taxon>Candidatus Carbonibacillus</taxon>
    </lineage>
</organism>
<dbReference type="Gene3D" id="3.40.50.300">
    <property type="entry name" value="P-loop containing nucleotide triphosphate hydrolases"/>
    <property type="match status" value="3"/>
</dbReference>
<dbReference type="InterPro" id="IPR003593">
    <property type="entry name" value="AAA+_ATPase"/>
</dbReference>
<name>A0A2R6Y2Q3_9BACL</name>
<dbReference type="InterPro" id="IPR003439">
    <property type="entry name" value="ABC_transporter-like_ATP-bd"/>
</dbReference>
<reference evidence="6" key="1">
    <citation type="journal article" date="2018" name="Sci. Rep.">
        <title>Lignite coal burning seam in the remote Altai Mountains harbors a hydrogen-driven thermophilic microbial community.</title>
        <authorList>
            <person name="Kadnikov V.V."/>
            <person name="Mardanov A.V."/>
            <person name="Ivasenko D.A."/>
            <person name="Antsiferov D.V."/>
            <person name="Beletsky A.V."/>
            <person name="Karnachuk O.V."/>
            <person name="Ravin N.V."/>
        </authorList>
    </citation>
    <scope>NUCLEOTIDE SEQUENCE [LARGE SCALE GENOMIC DNA]</scope>
</reference>
<dbReference type="NCBIfam" id="NF000355">
    <property type="entry name" value="ribo_prot_ABC_F"/>
    <property type="match status" value="1"/>
</dbReference>
<evidence type="ECO:0000313" key="6">
    <source>
        <dbReference type="Proteomes" id="UP000244338"/>
    </source>
</evidence>